<comment type="caution">
    <text evidence="10">The sequence shown here is derived from an EMBL/GenBank/DDBJ whole genome shotgun (WGS) entry which is preliminary data.</text>
</comment>
<feature type="domain" description="DNA primase large subunit C-terminal" evidence="9">
    <location>
        <begin position="216"/>
        <end position="328"/>
    </location>
</feature>
<comment type="cofactor">
    <cofactor evidence="1">
        <name>[4Fe-4S] cluster</name>
        <dbReference type="ChEBI" id="CHEBI:49883"/>
    </cofactor>
</comment>
<dbReference type="GO" id="GO:0046872">
    <property type="term" value="F:metal ion binding"/>
    <property type="evidence" value="ECO:0007669"/>
    <property type="project" value="UniProtKB-KW"/>
</dbReference>
<keyword evidence="5" id="KW-0479">Metal-binding</keyword>
<name>A0A644UVC5_9ZZZZ</name>
<evidence type="ECO:0000259" key="9">
    <source>
        <dbReference type="Pfam" id="PF04104"/>
    </source>
</evidence>
<organism evidence="10">
    <name type="scientific">bioreactor metagenome</name>
    <dbReference type="NCBI Taxonomy" id="1076179"/>
    <lineage>
        <taxon>unclassified sequences</taxon>
        <taxon>metagenomes</taxon>
        <taxon>ecological metagenomes</taxon>
    </lineage>
</organism>
<dbReference type="InterPro" id="IPR058560">
    <property type="entry name" value="DNA_primase_C"/>
</dbReference>
<evidence type="ECO:0000256" key="3">
    <source>
        <dbReference type="ARBA" id="ARBA00022515"/>
    </source>
</evidence>
<keyword evidence="2" id="KW-0004">4Fe-4S</keyword>
<keyword evidence="7" id="KW-0411">Iron-sulfur</keyword>
<evidence type="ECO:0000256" key="4">
    <source>
        <dbReference type="ARBA" id="ARBA00022705"/>
    </source>
</evidence>
<dbReference type="GO" id="GO:1990077">
    <property type="term" value="C:primosome complex"/>
    <property type="evidence" value="ECO:0007669"/>
    <property type="project" value="UniProtKB-KW"/>
</dbReference>
<accession>A0A644UVC5</accession>
<dbReference type="Pfam" id="PF04104">
    <property type="entry name" value="DNA_primase_lrg"/>
    <property type="match status" value="1"/>
</dbReference>
<evidence type="ECO:0000256" key="2">
    <source>
        <dbReference type="ARBA" id="ARBA00022485"/>
    </source>
</evidence>
<evidence type="ECO:0000256" key="6">
    <source>
        <dbReference type="ARBA" id="ARBA00023004"/>
    </source>
</evidence>
<dbReference type="SUPFAM" id="SSF140914">
    <property type="entry name" value="PriB N-terminal domain-like"/>
    <property type="match status" value="1"/>
</dbReference>
<dbReference type="CDD" id="cd06560">
    <property type="entry name" value="PriL"/>
    <property type="match status" value="1"/>
</dbReference>
<feature type="region of interest" description="Disordered" evidence="8">
    <location>
        <begin position="331"/>
        <end position="354"/>
    </location>
</feature>
<dbReference type="GO" id="GO:0051539">
    <property type="term" value="F:4 iron, 4 sulfur cluster binding"/>
    <property type="evidence" value="ECO:0007669"/>
    <property type="project" value="UniProtKB-KW"/>
</dbReference>
<dbReference type="GO" id="GO:0006269">
    <property type="term" value="P:DNA replication, synthesis of primer"/>
    <property type="evidence" value="ECO:0007669"/>
    <property type="project" value="UniProtKB-KW"/>
</dbReference>
<dbReference type="InterPro" id="IPR023642">
    <property type="entry name" value="DNA_primase_lsu_PriL"/>
</dbReference>
<keyword evidence="3" id="KW-0639">Primosome</keyword>
<keyword evidence="6" id="KW-0408">Iron</keyword>
<evidence type="ECO:0000256" key="1">
    <source>
        <dbReference type="ARBA" id="ARBA00001966"/>
    </source>
</evidence>
<evidence type="ECO:0000256" key="7">
    <source>
        <dbReference type="ARBA" id="ARBA00023014"/>
    </source>
</evidence>
<sequence length="354" mass="39503">MRTSVEKRDLAHYPFLPEAQGLLASRGIKMAGLSGSTIGCSYLDRAAGRIMLALNGKTVYPESDDDVVSDIITYVLARVLVSCTKDKRTIDRLCRMEAARVYAYFHAEENQLLKKRVCEELGLETGDGSLPVIRYVELASRVRDAKWRLINREVEKGRVSVSADEMDVLIAERIRNILSSGLPLDIPEPILREFLPWSDKILSAVQERTLAEFGAIDESAYPPCIQSLISAAAAGVNLTHSGRFSMTAFLHNVGMNNEQIAGIFARSPDYNPDMTNYQVDHILTNEYTTPSCATMLTHGVCVNKDRLCESVSHPLNYYRLKKKMTEKMRMKEEAMAKKEGGTEGGDPEKEAFEP</sequence>
<keyword evidence="4" id="KW-0235">DNA replication</keyword>
<gene>
    <name evidence="10" type="ORF">SDC9_28614</name>
</gene>
<protein>
    <recommendedName>
        <fullName evidence="9">DNA primase large subunit C-terminal domain-containing protein</fullName>
    </recommendedName>
</protein>
<dbReference type="GO" id="GO:0006270">
    <property type="term" value="P:DNA replication initiation"/>
    <property type="evidence" value="ECO:0007669"/>
    <property type="project" value="TreeGrafter"/>
</dbReference>
<evidence type="ECO:0000313" key="10">
    <source>
        <dbReference type="EMBL" id="MPL82665.1"/>
    </source>
</evidence>
<evidence type="ECO:0000256" key="5">
    <source>
        <dbReference type="ARBA" id="ARBA00022723"/>
    </source>
</evidence>
<dbReference type="PANTHER" id="PTHR10537:SF3">
    <property type="entry name" value="DNA PRIMASE LARGE SUBUNIT"/>
    <property type="match status" value="1"/>
</dbReference>
<proteinExistence type="inferred from homology"/>
<dbReference type="HAMAP" id="MF_00701">
    <property type="entry name" value="DNA_primase_lrg_arc"/>
    <property type="match status" value="1"/>
</dbReference>
<dbReference type="GO" id="GO:0003899">
    <property type="term" value="F:DNA-directed RNA polymerase activity"/>
    <property type="evidence" value="ECO:0007669"/>
    <property type="project" value="InterPro"/>
</dbReference>
<dbReference type="PANTHER" id="PTHR10537">
    <property type="entry name" value="DNA PRIMASE LARGE SUBUNIT"/>
    <property type="match status" value="1"/>
</dbReference>
<dbReference type="InterPro" id="IPR007238">
    <property type="entry name" value="DNA_primase_lsu_euk/arc"/>
</dbReference>
<dbReference type="AlphaFoldDB" id="A0A644UVC5"/>
<dbReference type="EMBL" id="VSSQ01000165">
    <property type="protein sequence ID" value="MPL82665.1"/>
    <property type="molecule type" value="Genomic_DNA"/>
</dbReference>
<reference evidence="10" key="1">
    <citation type="submission" date="2019-08" db="EMBL/GenBank/DDBJ databases">
        <authorList>
            <person name="Kucharzyk K."/>
            <person name="Murdoch R.W."/>
            <person name="Higgins S."/>
            <person name="Loffler F."/>
        </authorList>
    </citation>
    <scope>NUCLEOTIDE SEQUENCE</scope>
</reference>
<dbReference type="NCBIfam" id="NF002591">
    <property type="entry name" value="PRK02249.1-5"/>
    <property type="match status" value="1"/>
</dbReference>
<evidence type="ECO:0000256" key="8">
    <source>
        <dbReference type="SAM" id="MobiDB-lite"/>
    </source>
</evidence>